<dbReference type="Proteomes" id="UP000274756">
    <property type="component" value="Unassembled WGS sequence"/>
</dbReference>
<dbReference type="AlphaFoldDB" id="A0A0N4ULY1"/>
<proteinExistence type="predicted"/>
<evidence type="ECO:0000313" key="3">
    <source>
        <dbReference type="Proteomes" id="UP000274756"/>
    </source>
</evidence>
<evidence type="ECO:0000313" key="4">
    <source>
        <dbReference type="WBParaSite" id="DME_0000882801-mRNA-1"/>
    </source>
</evidence>
<dbReference type="InterPro" id="IPR004951">
    <property type="entry name" value="DUF268_CAE_spp"/>
</dbReference>
<gene>
    <name evidence="1" type="ORF">DME_LOCUS2704</name>
</gene>
<dbReference type="EMBL" id="UYYG01000075">
    <property type="protein sequence ID" value="VDN52731.1"/>
    <property type="molecule type" value="Genomic_DNA"/>
</dbReference>
<dbReference type="Pfam" id="PF03269">
    <property type="entry name" value="DUF268"/>
    <property type="match status" value="1"/>
</dbReference>
<evidence type="ECO:0000313" key="1">
    <source>
        <dbReference type="EMBL" id="VDN52731.1"/>
    </source>
</evidence>
<accession>A0A0N4ULY1</accession>
<reference evidence="4" key="1">
    <citation type="submission" date="2017-02" db="UniProtKB">
        <authorList>
            <consortium name="WormBaseParasite"/>
        </authorList>
    </citation>
    <scope>IDENTIFICATION</scope>
</reference>
<organism evidence="2 4">
    <name type="scientific">Dracunculus medinensis</name>
    <name type="common">Guinea worm</name>
    <dbReference type="NCBI Taxonomy" id="318479"/>
    <lineage>
        <taxon>Eukaryota</taxon>
        <taxon>Metazoa</taxon>
        <taxon>Ecdysozoa</taxon>
        <taxon>Nematoda</taxon>
        <taxon>Chromadorea</taxon>
        <taxon>Rhabditida</taxon>
        <taxon>Spirurina</taxon>
        <taxon>Dracunculoidea</taxon>
        <taxon>Dracunculidae</taxon>
        <taxon>Dracunculus</taxon>
    </lineage>
</organism>
<protein>
    <submittedName>
        <fullName evidence="4">DUF268 domain-containing protein</fullName>
    </submittedName>
</protein>
<dbReference type="WBParaSite" id="DME_0000882801-mRNA-1">
    <property type="protein sequence ID" value="DME_0000882801-mRNA-1"/>
    <property type="gene ID" value="DME_0000882801"/>
</dbReference>
<dbReference type="Proteomes" id="UP000038040">
    <property type="component" value="Unplaced"/>
</dbReference>
<reference evidence="1 3" key="2">
    <citation type="submission" date="2018-11" db="EMBL/GenBank/DDBJ databases">
        <authorList>
            <consortium name="Pathogen Informatics"/>
        </authorList>
    </citation>
    <scope>NUCLEOTIDE SEQUENCE [LARGE SCALE GENOMIC DNA]</scope>
</reference>
<name>A0A0N4ULY1_DRAME</name>
<evidence type="ECO:0000313" key="2">
    <source>
        <dbReference type="Proteomes" id="UP000038040"/>
    </source>
</evidence>
<sequence>MNASGIICLSVRNFIKRTIQEKELYIKTAKGLAKYDDLEKEIFVQHGYHIKHCEEPFPILEQLKKQTCAEVYTDWFKVAKKYDPNLKPPEEIPQSYRDMFTMNGHAIATKHYFDDRGVSVIPIWTEMFIAELLKNHPYLYKSYGDEGKAVHVATKAFSVQDKVGLVIGSISPWVEVMCLRNGAKKVITVDYYNLTIRHPQMQYYHALQLAKNWANYSEAFDFIVTFSSIEHSGLGRFGDPIDPLGDIREMRKIRCLLNNNGFLFLGIPIGVDRIHFNADRVYGQIRLAMLLEGFKIIGIFLHEEIVEMKNIKFGFEPRQYLFVLKKTPI</sequence>
<keyword evidence="3" id="KW-1185">Reference proteome</keyword>
<dbReference type="OrthoDB" id="428346at2759"/>